<dbReference type="Proteomes" id="UP001415857">
    <property type="component" value="Unassembled WGS sequence"/>
</dbReference>
<protein>
    <recommendedName>
        <fullName evidence="6">S-protein homolog</fullName>
    </recommendedName>
</protein>
<dbReference type="GO" id="GO:0060320">
    <property type="term" value="P:rejection of self pollen"/>
    <property type="evidence" value="ECO:0007669"/>
    <property type="project" value="UniProtKB-KW"/>
</dbReference>
<organism evidence="7 8">
    <name type="scientific">Liquidambar formosana</name>
    <name type="common">Formosan gum</name>
    <dbReference type="NCBI Taxonomy" id="63359"/>
    <lineage>
        <taxon>Eukaryota</taxon>
        <taxon>Viridiplantae</taxon>
        <taxon>Streptophyta</taxon>
        <taxon>Embryophyta</taxon>
        <taxon>Tracheophyta</taxon>
        <taxon>Spermatophyta</taxon>
        <taxon>Magnoliopsida</taxon>
        <taxon>eudicotyledons</taxon>
        <taxon>Gunneridae</taxon>
        <taxon>Pentapetalae</taxon>
        <taxon>Saxifragales</taxon>
        <taxon>Altingiaceae</taxon>
        <taxon>Liquidambar</taxon>
    </lineage>
</organism>
<dbReference type="InterPro" id="IPR010264">
    <property type="entry name" value="Self-incomp_S1"/>
</dbReference>
<keyword evidence="5" id="KW-0732">Signal</keyword>
<dbReference type="Pfam" id="PF05938">
    <property type="entry name" value="Self-incomp_S1"/>
    <property type="match status" value="1"/>
</dbReference>
<evidence type="ECO:0000313" key="8">
    <source>
        <dbReference type="Proteomes" id="UP001415857"/>
    </source>
</evidence>
<evidence type="ECO:0000256" key="6">
    <source>
        <dbReference type="RuleBase" id="RU367044"/>
    </source>
</evidence>
<keyword evidence="8" id="KW-1185">Reference proteome</keyword>
<name>A0AAP0RGQ1_LIQFO</name>
<reference evidence="7 8" key="1">
    <citation type="journal article" date="2024" name="Plant J.">
        <title>Genome sequences and population genomics reveal climatic adaptation and genomic divergence between two closely related sweetgum species.</title>
        <authorList>
            <person name="Xu W.Q."/>
            <person name="Ren C.Q."/>
            <person name="Zhang X.Y."/>
            <person name="Comes H.P."/>
            <person name="Liu X.H."/>
            <person name="Li Y.G."/>
            <person name="Kettle C.J."/>
            <person name="Jalonen R."/>
            <person name="Gaisberger H."/>
            <person name="Ma Y.Z."/>
            <person name="Qiu Y.X."/>
        </authorList>
    </citation>
    <scope>NUCLEOTIDE SEQUENCE [LARGE SCALE GENOMIC DNA]</scope>
    <source>
        <strain evidence="7">Hangzhou</strain>
    </source>
</reference>
<keyword evidence="4 6" id="KW-0964">Secreted</keyword>
<evidence type="ECO:0000256" key="3">
    <source>
        <dbReference type="ARBA" id="ARBA00022471"/>
    </source>
</evidence>
<keyword evidence="3 6" id="KW-0713">Self-incompatibility</keyword>
<dbReference type="PANTHER" id="PTHR31232:SF18">
    <property type="entry name" value="S-PROTEIN HOMOLOG"/>
    <property type="match status" value="1"/>
</dbReference>
<dbReference type="PANTHER" id="PTHR31232">
    <property type="match status" value="1"/>
</dbReference>
<accession>A0AAP0RGQ1</accession>
<comment type="caution">
    <text evidence="7">The sequence shown here is derived from an EMBL/GenBank/DDBJ whole genome shotgun (WGS) entry which is preliminary data.</text>
</comment>
<comment type="similarity">
    <text evidence="2 6">Belongs to the plant self-incompatibility (S1) protein family.</text>
</comment>
<dbReference type="AlphaFoldDB" id="A0AAP0RGQ1"/>
<dbReference type="GO" id="GO:0005576">
    <property type="term" value="C:extracellular region"/>
    <property type="evidence" value="ECO:0007669"/>
    <property type="project" value="UniProtKB-SubCell"/>
</dbReference>
<proteinExistence type="inferred from homology"/>
<sequence>MGLSKQHINEKIHYNDITQKEQAKMMKKASFAILVALCFAHLCLGAFGDMHIRIKNELSKDMKIKVHCQDGDHGLGTQVIAKGMAIEWRIDTPHSGQYHCDVEWNELDGFHFEAYSRSRDNQQCRSVCSWHITERGPLLLNRRTGLWETMPFDPLPGEKERVASGLAHKRHDKCFCWPPKHE</sequence>
<evidence type="ECO:0000256" key="2">
    <source>
        <dbReference type="ARBA" id="ARBA00005581"/>
    </source>
</evidence>
<evidence type="ECO:0000256" key="1">
    <source>
        <dbReference type="ARBA" id="ARBA00004613"/>
    </source>
</evidence>
<comment type="subcellular location">
    <subcellularLocation>
        <location evidence="1 6">Secreted</location>
    </subcellularLocation>
</comment>
<evidence type="ECO:0000313" key="7">
    <source>
        <dbReference type="EMBL" id="KAK9277590.1"/>
    </source>
</evidence>
<evidence type="ECO:0000256" key="5">
    <source>
        <dbReference type="ARBA" id="ARBA00022729"/>
    </source>
</evidence>
<gene>
    <name evidence="7" type="ORF">L1049_007135</name>
</gene>
<dbReference type="EMBL" id="JBBPBK010000010">
    <property type="protein sequence ID" value="KAK9277590.1"/>
    <property type="molecule type" value="Genomic_DNA"/>
</dbReference>
<evidence type="ECO:0000256" key="4">
    <source>
        <dbReference type="ARBA" id="ARBA00022525"/>
    </source>
</evidence>